<evidence type="ECO:0000256" key="1">
    <source>
        <dbReference type="SAM" id="Phobius"/>
    </source>
</evidence>
<feature type="transmembrane region" description="Helical" evidence="1">
    <location>
        <begin position="30"/>
        <end position="47"/>
    </location>
</feature>
<dbReference type="KEGG" id="xbc:ELE36_11890"/>
<accession>A0A411HKG8</accession>
<sequence>MTHSIELDEEELQTIGRAARSVKLWRYGKWVQVLSGLFLLGFSFWLIHEGHGRGSWGGIPHFVFGAFGGPLVIQAFVSNRFREQRLLLKLYEAQGDT</sequence>
<dbReference type="AlphaFoldDB" id="A0A411HKG8"/>
<keyword evidence="3" id="KW-1185">Reference proteome</keyword>
<reference evidence="2 3" key="1">
    <citation type="submission" date="2019-01" db="EMBL/GenBank/DDBJ databases">
        <title>Pseudolysobacter antarctica gen. nov., sp. nov., isolated from Fildes Peninsula, Antarctica.</title>
        <authorList>
            <person name="Wei Z."/>
            <person name="Peng F."/>
        </authorList>
    </citation>
    <scope>NUCLEOTIDE SEQUENCE [LARGE SCALE GENOMIC DNA]</scope>
    <source>
        <strain evidence="2 3">AQ6-296</strain>
    </source>
</reference>
<name>A0A411HKG8_9GAMM</name>
<evidence type="ECO:0000313" key="3">
    <source>
        <dbReference type="Proteomes" id="UP000291562"/>
    </source>
</evidence>
<gene>
    <name evidence="2" type="ORF">ELE36_11890</name>
</gene>
<organism evidence="2 3">
    <name type="scientific">Pseudolysobacter antarcticus</name>
    <dbReference type="NCBI Taxonomy" id="2511995"/>
    <lineage>
        <taxon>Bacteria</taxon>
        <taxon>Pseudomonadati</taxon>
        <taxon>Pseudomonadota</taxon>
        <taxon>Gammaproteobacteria</taxon>
        <taxon>Lysobacterales</taxon>
        <taxon>Rhodanobacteraceae</taxon>
        <taxon>Pseudolysobacter</taxon>
    </lineage>
</organism>
<evidence type="ECO:0000313" key="2">
    <source>
        <dbReference type="EMBL" id="QBB70993.1"/>
    </source>
</evidence>
<feature type="transmembrane region" description="Helical" evidence="1">
    <location>
        <begin position="59"/>
        <end position="77"/>
    </location>
</feature>
<keyword evidence="1" id="KW-0472">Membrane</keyword>
<dbReference type="EMBL" id="CP035704">
    <property type="protein sequence ID" value="QBB70993.1"/>
    <property type="molecule type" value="Genomic_DNA"/>
</dbReference>
<dbReference type="RefSeq" id="WP_129833562.1">
    <property type="nucleotide sequence ID" value="NZ_CP035704.1"/>
</dbReference>
<evidence type="ECO:0008006" key="4">
    <source>
        <dbReference type="Google" id="ProtNLM"/>
    </source>
</evidence>
<keyword evidence="1" id="KW-1133">Transmembrane helix</keyword>
<proteinExistence type="predicted"/>
<keyword evidence="1" id="KW-0812">Transmembrane</keyword>
<protein>
    <recommendedName>
        <fullName evidence="4">2TM domain-containing protein</fullName>
    </recommendedName>
</protein>
<dbReference type="Proteomes" id="UP000291562">
    <property type="component" value="Chromosome"/>
</dbReference>